<gene>
    <name evidence="1" type="ORF">OSH07_19965</name>
</gene>
<accession>A0A9X3E586</accession>
<organism evidence="1 2">
    <name type="scientific">Kaistia nematophila</name>
    <dbReference type="NCBI Taxonomy" id="2994654"/>
    <lineage>
        <taxon>Bacteria</taxon>
        <taxon>Pseudomonadati</taxon>
        <taxon>Pseudomonadota</taxon>
        <taxon>Alphaproteobacteria</taxon>
        <taxon>Hyphomicrobiales</taxon>
        <taxon>Kaistiaceae</taxon>
        <taxon>Kaistia</taxon>
    </lineage>
</organism>
<sequence length="370" mass="38021">MAVIDDRTPNRDYLLPNIGNLMRSQEVPRFIETFMRIDEDMAVVMSSLLGKAPADHEHEMGAIIGLLDALAGKAAFIHNHSIGGLQGVDFSGAATNQFAKFNGSLWIPAFIQAADLANKIITNAKLRDSAALSILGRAAASVGSPADISAAANDRLLARVADAIAFVQLTLGMVPDGLLTSAKLANEAVTTGKLATGSVTTPKIPDGAVTFAKLAEDAKPSAGRIGQILYAANNAKTSLSAVIPVDNTVPTSSEGTEILSLAVVPASAASKFRLTATSFGTAQTAGNHHTIAVFRGSTCIAARAFVSAATQSPVVLVADVVDEPATGSSVVYSVRVGPVSNSLHLNSYGNGLGAFGSMGASTLVIEEILP</sequence>
<dbReference type="AlphaFoldDB" id="A0A9X3E586"/>
<evidence type="ECO:0000313" key="1">
    <source>
        <dbReference type="EMBL" id="MCX5571486.1"/>
    </source>
</evidence>
<keyword evidence="2" id="KW-1185">Reference proteome</keyword>
<dbReference type="EMBL" id="JAPKNK010000010">
    <property type="protein sequence ID" value="MCX5571486.1"/>
    <property type="molecule type" value="Genomic_DNA"/>
</dbReference>
<comment type="caution">
    <text evidence="1">The sequence shown here is derived from an EMBL/GenBank/DDBJ whole genome shotgun (WGS) entry which is preliminary data.</text>
</comment>
<reference evidence="1" key="1">
    <citation type="submission" date="2022-11" db="EMBL/GenBank/DDBJ databases">
        <title>Biodiversity and phylogenetic relationships of bacteria.</title>
        <authorList>
            <person name="Machado R.A.R."/>
            <person name="Bhat A."/>
            <person name="Loulou A."/>
            <person name="Kallel S."/>
        </authorList>
    </citation>
    <scope>NUCLEOTIDE SEQUENCE</scope>
    <source>
        <strain evidence="1">K-TC2</strain>
    </source>
</reference>
<protein>
    <submittedName>
        <fullName evidence="1">Uncharacterized protein</fullName>
    </submittedName>
</protein>
<dbReference type="RefSeq" id="WP_266340445.1">
    <property type="nucleotide sequence ID" value="NZ_JAPKNK010000010.1"/>
</dbReference>
<name>A0A9X3E586_9HYPH</name>
<dbReference type="Proteomes" id="UP001144805">
    <property type="component" value="Unassembled WGS sequence"/>
</dbReference>
<evidence type="ECO:0000313" key="2">
    <source>
        <dbReference type="Proteomes" id="UP001144805"/>
    </source>
</evidence>
<dbReference type="Gene3D" id="2.60.120.1340">
    <property type="match status" value="1"/>
</dbReference>
<proteinExistence type="predicted"/>